<dbReference type="SMART" id="SM00418">
    <property type="entry name" value="HTH_ARSR"/>
    <property type="match status" value="1"/>
</dbReference>
<dbReference type="PANTHER" id="PTHR33154:SF33">
    <property type="entry name" value="TRANSCRIPTIONAL REPRESSOR SDPR"/>
    <property type="match status" value="1"/>
</dbReference>
<dbReference type="InterPro" id="IPR001845">
    <property type="entry name" value="HTH_ArsR_DNA-bd_dom"/>
</dbReference>
<keyword evidence="3" id="KW-0804">Transcription</keyword>
<keyword evidence="6" id="KW-1185">Reference proteome</keyword>
<dbReference type="PANTHER" id="PTHR33154">
    <property type="entry name" value="TRANSCRIPTIONAL REGULATOR, ARSR FAMILY"/>
    <property type="match status" value="1"/>
</dbReference>
<dbReference type="PRINTS" id="PR00778">
    <property type="entry name" value="HTHARSR"/>
</dbReference>
<dbReference type="SUPFAM" id="SSF46785">
    <property type="entry name" value="Winged helix' DNA-binding domain"/>
    <property type="match status" value="1"/>
</dbReference>
<evidence type="ECO:0000256" key="2">
    <source>
        <dbReference type="ARBA" id="ARBA00023125"/>
    </source>
</evidence>
<name>A0A1Y3GAT9_9EURY</name>
<dbReference type="Proteomes" id="UP000195137">
    <property type="component" value="Unassembled WGS sequence"/>
</dbReference>
<feature type="domain" description="HTH arsR-type" evidence="4">
    <location>
        <begin position="1"/>
        <end position="93"/>
    </location>
</feature>
<evidence type="ECO:0000256" key="1">
    <source>
        <dbReference type="ARBA" id="ARBA00023015"/>
    </source>
</evidence>
<evidence type="ECO:0000259" key="4">
    <source>
        <dbReference type="PROSITE" id="PS50987"/>
    </source>
</evidence>
<dbReference type="GO" id="GO:0003677">
    <property type="term" value="F:DNA binding"/>
    <property type="evidence" value="ECO:0007669"/>
    <property type="project" value="UniProtKB-KW"/>
</dbReference>
<dbReference type="RefSeq" id="WP_086637645.1">
    <property type="nucleotide sequence ID" value="NZ_MRZU01000004.1"/>
</dbReference>
<dbReference type="InterPro" id="IPR011991">
    <property type="entry name" value="ArsR-like_HTH"/>
</dbReference>
<dbReference type="OrthoDB" id="134936at2157"/>
<dbReference type="Pfam" id="PF01022">
    <property type="entry name" value="HTH_5"/>
    <property type="match status" value="1"/>
</dbReference>
<organism evidence="5 6">
    <name type="scientific">Methanonatronarchaeum thermophilum</name>
    <dbReference type="NCBI Taxonomy" id="1927129"/>
    <lineage>
        <taxon>Archaea</taxon>
        <taxon>Methanobacteriati</taxon>
        <taxon>Methanobacteriota</taxon>
        <taxon>Methanonatronarchaeia</taxon>
        <taxon>Methanonatronarchaeales</taxon>
        <taxon>Methanonatronarchaeaceae</taxon>
        <taxon>Methanonatronarchaeum</taxon>
    </lineage>
</organism>
<keyword evidence="1" id="KW-0805">Transcription regulation</keyword>
<proteinExistence type="predicted"/>
<dbReference type="CDD" id="cd00090">
    <property type="entry name" value="HTH_ARSR"/>
    <property type="match status" value="1"/>
</dbReference>
<dbReference type="PROSITE" id="PS50987">
    <property type="entry name" value="HTH_ARSR_2"/>
    <property type="match status" value="1"/>
</dbReference>
<protein>
    <submittedName>
        <fullName evidence="5">Transcriptional regulator ArsR family</fullName>
    </submittedName>
</protein>
<comment type="caution">
    <text evidence="5">The sequence shown here is derived from an EMBL/GenBank/DDBJ whole genome shotgun (WGS) entry which is preliminary data.</text>
</comment>
<dbReference type="EMBL" id="MRZU01000004">
    <property type="protein sequence ID" value="OUJ18360.1"/>
    <property type="molecule type" value="Genomic_DNA"/>
</dbReference>
<accession>A0A1Y3GAT9</accession>
<dbReference type="InterPro" id="IPR036390">
    <property type="entry name" value="WH_DNA-bd_sf"/>
</dbReference>
<dbReference type="InterPro" id="IPR051081">
    <property type="entry name" value="HTH_MetalResp_TranReg"/>
</dbReference>
<evidence type="ECO:0000256" key="3">
    <source>
        <dbReference type="ARBA" id="ARBA00023163"/>
    </source>
</evidence>
<gene>
    <name evidence="5" type="ORF">AMET1_1273</name>
</gene>
<evidence type="ECO:0000313" key="6">
    <source>
        <dbReference type="Proteomes" id="UP000195137"/>
    </source>
</evidence>
<keyword evidence="2" id="KW-0238">DNA-binding</keyword>
<dbReference type="AlphaFoldDB" id="A0A1Y3GAT9"/>
<evidence type="ECO:0000313" key="5">
    <source>
        <dbReference type="EMBL" id="OUJ18360.1"/>
    </source>
</evidence>
<dbReference type="Gene3D" id="1.10.10.10">
    <property type="entry name" value="Winged helix-like DNA-binding domain superfamily/Winged helix DNA-binding domain"/>
    <property type="match status" value="1"/>
</dbReference>
<dbReference type="InterPro" id="IPR036388">
    <property type="entry name" value="WH-like_DNA-bd_sf"/>
</dbReference>
<sequence>MMLLDILASKKRLQILKLLSNEDQYVSQIMKKLKMDGKNTKHHLDTLENTNIITSYKKGRKKYYKLNTEIKLKVTPPPEGTFQLLALQNQNQN</sequence>
<reference evidence="5 6" key="1">
    <citation type="submission" date="2016-12" db="EMBL/GenBank/DDBJ databases">
        <title>Discovery of methanogenic haloarchaea.</title>
        <authorList>
            <person name="Sorokin D.Y."/>
            <person name="Makarova K.S."/>
            <person name="Abbas B."/>
            <person name="Ferrer M."/>
            <person name="Golyshin P.N."/>
        </authorList>
    </citation>
    <scope>NUCLEOTIDE SEQUENCE [LARGE SCALE GENOMIC DNA]</scope>
    <source>
        <strain evidence="5">AMET1</strain>
    </source>
</reference>
<dbReference type="NCBIfam" id="NF033788">
    <property type="entry name" value="HTH_metalloreg"/>
    <property type="match status" value="1"/>
</dbReference>
<dbReference type="GO" id="GO:0003700">
    <property type="term" value="F:DNA-binding transcription factor activity"/>
    <property type="evidence" value="ECO:0007669"/>
    <property type="project" value="InterPro"/>
</dbReference>